<dbReference type="PANTHER" id="PTHR46211">
    <property type="entry name" value="GLYCEROPHOSPHORYL DIESTER PHOSPHODIESTERASE"/>
    <property type="match status" value="1"/>
</dbReference>
<feature type="compositionally biased region" description="Low complexity" evidence="1">
    <location>
        <begin position="237"/>
        <end position="259"/>
    </location>
</feature>
<name>A0A8S4HAH5_PLAVI</name>
<dbReference type="VEuPathDB" id="PlasmoDB:PVPAM_130057500"/>
<evidence type="ECO:0000313" key="5">
    <source>
        <dbReference type="Proteomes" id="UP000779233"/>
    </source>
</evidence>
<dbReference type="InterPro" id="IPR017946">
    <property type="entry name" value="PLC-like_Pdiesterase_TIM-brl"/>
</dbReference>
<evidence type="ECO:0000259" key="3">
    <source>
        <dbReference type="PROSITE" id="PS51704"/>
    </source>
</evidence>
<dbReference type="PROSITE" id="PS51704">
    <property type="entry name" value="GP_PDE"/>
    <property type="match status" value="1"/>
</dbReference>
<feature type="region of interest" description="Disordered" evidence="1">
    <location>
        <begin position="384"/>
        <end position="464"/>
    </location>
</feature>
<evidence type="ECO:0000256" key="1">
    <source>
        <dbReference type="SAM" id="MobiDB-lite"/>
    </source>
</evidence>
<dbReference type="Proteomes" id="UP000779233">
    <property type="component" value="Unassembled WGS sequence"/>
</dbReference>
<comment type="caution">
    <text evidence="4">The sequence shown here is derived from an EMBL/GenBank/DDBJ whole genome shotgun (WGS) entry which is preliminary data.</text>
</comment>
<protein>
    <submittedName>
        <fullName evidence="4">(malaria parasite P. vivax) hypothetical protein</fullName>
    </submittedName>
</protein>
<evidence type="ECO:0000256" key="2">
    <source>
        <dbReference type="SAM" id="SignalP"/>
    </source>
</evidence>
<dbReference type="GO" id="GO:0006629">
    <property type="term" value="P:lipid metabolic process"/>
    <property type="evidence" value="ECO:0007669"/>
    <property type="project" value="InterPro"/>
</dbReference>
<sequence length="593" mass="66175">MGTRKGKFILLASFLYVVKNCAGQMTTIVGHRGCGTSEAGGTSPYPENSLYSFKKAVDENIDGVELDVWLTKDKQVVVIHGTDDGLLGHTLLYDEDSQQKCIEDLTAEEIQSYHFKEPWILNKGRRFYQQGSTASGVSTVEMENVATNHTEREGIISHNDNNVCSCSSGHHHQGGHSHGLRVKTLVKNEEEQVKFATLSRSEKLRKKMEYADYGQPYINMEENEELEKLFNEGSLQGSFSEEGEQSSQGEEQPSQGGEEPTYEPRQSRRERRNARMSEQLLEGEFINSIKCSFCKELYTGYVMKKNYTLKKKKKLFKFLSKFYHVPLLKDLLNLYKDKLTYDIELKGTKEDLGVHILDVLENYKQYKFKFSSFNWVLQDGQMEKGSEQEKSAEVSPAASSPDASSPVASSPAASPPAASPPAASPPAASPPAASPPAASPPAASPPAASPPAASPPAASPPDNVQQADLLKPLRNNKLNIPVALLFSDDEVMPNFVSILSTMKYYNAEWAHFSYRSFMRPVVMNGNKRNKIVTSANHFIEMLHNNKKKIMIYWGTEDKDEYEDLLLYIKMGVDSICPNNIDVARQARLHASSE</sequence>
<dbReference type="SUPFAM" id="SSF51695">
    <property type="entry name" value="PLC-like phosphodiesterases"/>
    <property type="match status" value="3"/>
</dbReference>
<gene>
    <name evidence="4" type="ORF">PVW1_130049000</name>
</gene>
<evidence type="ECO:0000313" key="4">
    <source>
        <dbReference type="EMBL" id="CAG9476255.1"/>
    </source>
</evidence>
<dbReference type="Gene3D" id="3.20.20.190">
    <property type="entry name" value="Phosphatidylinositol (PI) phosphodiesterase"/>
    <property type="match status" value="2"/>
</dbReference>
<accession>A0A8S4HAH5</accession>
<dbReference type="PANTHER" id="PTHR46211:SF14">
    <property type="entry name" value="GLYCEROPHOSPHODIESTER PHOSPHODIESTERASE"/>
    <property type="match status" value="1"/>
</dbReference>
<feature type="region of interest" description="Disordered" evidence="1">
    <location>
        <begin position="237"/>
        <end position="273"/>
    </location>
</feature>
<feature type="compositionally biased region" description="Pro residues" evidence="1">
    <location>
        <begin position="413"/>
        <end position="459"/>
    </location>
</feature>
<feature type="chain" id="PRO_5035866826" evidence="2">
    <location>
        <begin position="24"/>
        <end position="593"/>
    </location>
</feature>
<dbReference type="InterPro" id="IPR030395">
    <property type="entry name" value="GP_PDE_dom"/>
</dbReference>
<feature type="domain" description="GP-PDE" evidence="3">
    <location>
        <begin position="26"/>
        <end position="133"/>
    </location>
</feature>
<feature type="signal peptide" evidence="2">
    <location>
        <begin position="1"/>
        <end position="23"/>
    </location>
</feature>
<organism evidence="4 5">
    <name type="scientific">Plasmodium vivax</name>
    <name type="common">malaria parasite P. vivax</name>
    <dbReference type="NCBI Taxonomy" id="5855"/>
    <lineage>
        <taxon>Eukaryota</taxon>
        <taxon>Sar</taxon>
        <taxon>Alveolata</taxon>
        <taxon>Apicomplexa</taxon>
        <taxon>Aconoidasida</taxon>
        <taxon>Haemosporida</taxon>
        <taxon>Plasmodiidae</taxon>
        <taxon>Plasmodium</taxon>
        <taxon>Plasmodium (Plasmodium)</taxon>
    </lineage>
</organism>
<dbReference type="EMBL" id="CAJZCX010000006">
    <property type="protein sequence ID" value="CAG9476255.1"/>
    <property type="molecule type" value="Genomic_DNA"/>
</dbReference>
<dbReference type="GO" id="GO:0008081">
    <property type="term" value="F:phosphoric diester hydrolase activity"/>
    <property type="evidence" value="ECO:0007669"/>
    <property type="project" value="InterPro"/>
</dbReference>
<keyword evidence="2" id="KW-0732">Signal</keyword>
<dbReference type="Pfam" id="PF03009">
    <property type="entry name" value="GDPD"/>
    <property type="match status" value="1"/>
</dbReference>
<reference evidence="4" key="1">
    <citation type="submission" date="2021-09" db="EMBL/GenBank/DDBJ databases">
        <authorList>
            <consortium name="Pathogen Informatics"/>
        </authorList>
    </citation>
    <scope>NUCLEOTIDE SEQUENCE</scope>
    <source>
        <strain evidence="4">PvW1</strain>
    </source>
</reference>
<feature type="compositionally biased region" description="Low complexity" evidence="1">
    <location>
        <begin position="395"/>
        <end position="412"/>
    </location>
</feature>
<proteinExistence type="predicted"/>
<dbReference type="PROSITE" id="PS50007">
    <property type="entry name" value="PIPLC_X_DOMAIN"/>
    <property type="match status" value="1"/>
</dbReference>
<dbReference type="AlphaFoldDB" id="A0A8S4HAH5"/>